<dbReference type="PANTHER" id="PTHR24123:SF33">
    <property type="entry name" value="PROTEIN HOS4"/>
    <property type="match status" value="1"/>
</dbReference>
<organism evidence="4 5">
    <name type="scientific">Lophiostoma macrostomum CBS 122681</name>
    <dbReference type="NCBI Taxonomy" id="1314788"/>
    <lineage>
        <taxon>Eukaryota</taxon>
        <taxon>Fungi</taxon>
        <taxon>Dikarya</taxon>
        <taxon>Ascomycota</taxon>
        <taxon>Pezizomycotina</taxon>
        <taxon>Dothideomycetes</taxon>
        <taxon>Pleosporomycetidae</taxon>
        <taxon>Pleosporales</taxon>
        <taxon>Lophiostomataceae</taxon>
        <taxon>Lophiostoma</taxon>
    </lineage>
</organism>
<dbReference type="SUPFAM" id="SSF48403">
    <property type="entry name" value="Ankyrin repeat"/>
    <property type="match status" value="2"/>
</dbReference>
<feature type="repeat" description="ANK" evidence="3">
    <location>
        <begin position="84"/>
        <end position="116"/>
    </location>
</feature>
<dbReference type="InterPro" id="IPR051165">
    <property type="entry name" value="Multifunctional_ANK_Repeat"/>
</dbReference>
<dbReference type="Proteomes" id="UP000799324">
    <property type="component" value="Unassembled WGS sequence"/>
</dbReference>
<evidence type="ECO:0000256" key="2">
    <source>
        <dbReference type="ARBA" id="ARBA00023043"/>
    </source>
</evidence>
<accession>A0A6A6TCB8</accession>
<protein>
    <submittedName>
        <fullName evidence="4">Ankyrin</fullName>
    </submittedName>
</protein>
<dbReference type="PRINTS" id="PR01415">
    <property type="entry name" value="ANKYRIN"/>
</dbReference>
<dbReference type="Pfam" id="PF12796">
    <property type="entry name" value="Ank_2"/>
    <property type="match status" value="2"/>
</dbReference>
<dbReference type="Pfam" id="PF13637">
    <property type="entry name" value="Ank_4"/>
    <property type="match status" value="2"/>
</dbReference>
<gene>
    <name evidence="4" type="ORF">K491DRAFT_374586</name>
</gene>
<evidence type="ECO:0000256" key="1">
    <source>
        <dbReference type="ARBA" id="ARBA00022737"/>
    </source>
</evidence>
<evidence type="ECO:0000313" key="4">
    <source>
        <dbReference type="EMBL" id="KAF2656533.1"/>
    </source>
</evidence>
<dbReference type="PROSITE" id="PS50088">
    <property type="entry name" value="ANK_REPEAT"/>
    <property type="match status" value="6"/>
</dbReference>
<keyword evidence="1" id="KW-0677">Repeat</keyword>
<dbReference type="InterPro" id="IPR036770">
    <property type="entry name" value="Ankyrin_rpt-contain_sf"/>
</dbReference>
<feature type="repeat" description="ANK" evidence="3">
    <location>
        <begin position="117"/>
        <end position="149"/>
    </location>
</feature>
<keyword evidence="2 3" id="KW-0040">ANK repeat</keyword>
<dbReference type="SMART" id="SM00248">
    <property type="entry name" value="ANK"/>
    <property type="match status" value="12"/>
</dbReference>
<reference evidence="4" key="1">
    <citation type="journal article" date="2020" name="Stud. Mycol.">
        <title>101 Dothideomycetes genomes: a test case for predicting lifestyles and emergence of pathogens.</title>
        <authorList>
            <person name="Haridas S."/>
            <person name="Albert R."/>
            <person name="Binder M."/>
            <person name="Bloem J."/>
            <person name="Labutti K."/>
            <person name="Salamov A."/>
            <person name="Andreopoulos B."/>
            <person name="Baker S."/>
            <person name="Barry K."/>
            <person name="Bills G."/>
            <person name="Bluhm B."/>
            <person name="Cannon C."/>
            <person name="Castanera R."/>
            <person name="Culley D."/>
            <person name="Daum C."/>
            <person name="Ezra D."/>
            <person name="Gonzalez J."/>
            <person name="Henrissat B."/>
            <person name="Kuo A."/>
            <person name="Liang C."/>
            <person name="Lipzen A."/>
            <person name="Lutzoni F."/>
            <person name="Magnuson J."/>
            <person name="Mondo S."/>
            <person name="Nolan M."/>
            <person name="Ohm R."/>
            <person name="Pangilinan J."/>
            <person name="Park H.-J."/>
            <person name="Ramirez L."/>
            <person name="Alfaro M."/>
            <person name="Sun H."/>
            <person name="Tritt A."/>
            <person name="Yoshinaga Y."/>
            <person name="Zwiers L.-H."/>
            <person name="Turgeon B."/>
            <person name="Goodwin S."/>
            <person name="Spatafora J."/>
            <person name="Crous P."/>
            <person name="Grigoriev I."/>
        </authorList>
    </citation>
    <scope>NUCLEOTIDE SEQUENCE</scope>
    <source>
        <strain evidence="4">CBS 122681</strain>
    </source>
</reference>
<dbReference type="OrthoDB" id="3673852at2759"/>
<sequence length="601" mass="66202">MRLLLEYGACLKSVSGHEAMTPLHFAAMEGTPASVGLLIEKGLNKESKCRRGCTPLHLAAESGNTDTARALLGFGADISSRSNNGGTVLSWSSCNDHVETMKLWLSNGAQIDARDRNGLTSLFVASHFGCINALKLLLERGADTKITSIKPDGFSVIIAGAVSNHPEVIQVLTDHGCDISLRNGAGETALDLAFNHRNKEAVQVLLELTSPGSFHPKDSVALQMAMAKSHDEMAAFVSVATLMYPYVGFKFETPGEFAWMEWVLNEGGKLVKPWAMRKLLHIALDEANILMLKALQSHGCDFNSRLESGLSPLALCVRTRQRHMTEILLNGGANPNQRSSKDHFRTVFDDAIVGMKDEYDTEYVHLLLDTGCCRLNKGTNPASTAFAYVLSKIDKWSPGSAMSLAKRMLTSRALRNTTSIDEDRDSLNCTMLHAAVLGESEEMVHHLLDAGRAPLHLATEYNLPESTLTLLKSHDVSTEDIDEDTWTPLCCCNTPEVALILLDHGANVNYGDKDNWTPLHQAVHKREVDLVELLLSAGADVNVRTTDDGLTVEERMRHLDDVRDRPIFGPIIRKIAIQRQRPVRDYEDDDIEIVDRAEEIS</sequence>
<feature type="repeat" description="ANK" evidence="3">
    <location>
        <begin position="514"/>
        <end position="546"/>
    </location>
</feature>
<proteinExistence type="predicted"/>
<dbReference type="Gene3D" id="1.25.40.20">
    <property type="entry name" value="Ankyrin repeat-containing domain"/>
    <property type="match status" value="4"/>
</dbReference>
<feature type="repeat" description="ANK" evidence="3">
    <location>
        <begin position="51"/>
        <end position="83"/>
    </location>
</feature>
<dbReference type="AlphaFoldDB" id="A0A6A6TCB8"/>
<evidence type="ECO:0000256" key="3">
    <source>
        <dbReference type="PROSITE-ProRule" id="PRU00023"/>
    </source>
</evidence>
<name>A0A6A6TCB8_9PLEO</name>
<evidence type="ECO:0000313" key="5">
    <source>
        <dbReference type="Proteomes" id="UP000799324"/>
    </source>
</evidence>
<feature type="repeat" description="ANK" evidence="3">
    <location>
        <begin position="308"/>
        <end position="340"/>
    </location>
</feature>
<feature type="repeat" description="ANK" evidence="3">
    <location>
        <begin position="18"/>
        <end position="50"/>
    </location>
</feature>
<dbReference type="PANTHER" id="PTHR24123">
    <property type="entry name" value="ANKYRIN REPEAT-CONTAINING"/>
    <property type="match status" value="1"/>
</dbReference>
<dbReference type="PROSITE" id="PS50297">
    <property type="entry name" value="ANK_REP_REGION"/>
    <property type="match status" value="4"/>
</dbReference>
<dbReference type="InterPro" id="IPR002110">
    <property type="entry name" value="Ankyrin_rpt"/>
</dbReference>
<dbReference type="EMBL" id="MU004335">
    <property type="protein sequence ID" value="KAF2656533.1"/>
    <property type="molecule type" value="Genomic_DNA"/>
</dbReference>
<dbReference type="Pfam" id="PF00023">
    <property type="entry name" value="Ank"/>
    <property type="match status" value="1"/>
</dbReference>
<keyword evidence="5" id="KW-1185">Reference proteome</keyword>